<protein>
    <submittedName>
        <fullName evidence="1">Uncharacterized protein</fullName>
    </submittedName>
</protein>
<dbReference type="EMBL" id="BMWY01000021">
    <property type="protein sequence ID" value="GGZ65508.1"/>
    <property type="molecule type" value="Genomic_DNA"/>
</dbReference>
<reference evidence="2" key="1">
    <citation type="journal article" date="2019" name="Int. J. Syst. Evol. Microbiol.">
        <title>The Global Catalogue of Microorganisms (GCM) 10K type strain sequencing project: providing services to taxonomists for standard genome sequencing and annotation.</title>
        <authorList>
            <consortium name="The Broad Institute Genomics Platform"/>
            <consortium name="The Broad Institute Genome Sequencing Center for Infectious Disease"/>
            <person name="Wu L."/>
            <person name="Ma J."/>
        </authorList>
    </citation>
    <scope>NUCLEOTIDE SEQUENCE [LARGE SCALE GENOMIC DNA]</scope>
    <source>
        <strain evidence="2">KCTC 12708</strain>
    </source>
</reference>
<organism evidence="1 2">
    <name type="scientific">Mesonia mobilis</name>
    <dbReference type="NCBI Taxonomy" id="369791"/>
    <lineage>
        <taxon>Bacteria</taxon>
        <taxon>Pseudomonadati</taxon>
        <taxon>Bacteroidota</taxon>
        <taxon>Flavobacteriia</taxon>
        <taxon>Flavobacteriales</taxon>
        <taxon>Flavobacteriaceae</taxon>
        <taxon>Mesonia</taxon>
    </lineage>
</organism>
<dbReference type="Proteomes" id="UP000615593">
    <property type="component" value="Unassembled WGS sequence"/>
</dbReference>
<name>A0ABQ3C6I8_9FLAO</name>
<sequence>MILEDFLNIKEDNIEEIKFHFSDKIDNLNELYKILLKYSIPFFDNEENDTLYLTKPLQRNEIIIWENNSSIILLFDAILTLIADANYLGVKFLQRSIYEFLIVNNHLILTEDSKFVENWISGKDVKIVKNILKRTDNQYKNELIEFWVQLSKGSHASIKTTQNGLDLNETFGEYVSNIWTTYILLYLYNYQLRELYFPYMQSTFDKLDIKTKLPYKSDWFLKKDRIKELERENNKEKLYLFIKAFKKKWKLK</sequence>
<gene>
    <name evidence="1" type="ORF">GCM10008088_28470</name>
</gene>
<evidence type="ECO:0000313" key="1">
    <source>
        <dbReference type="EMBL" id="GGZ65508.1"/>
    </source>
</evidence>
<proteinExistence type="predicted"/>
<keyword evidence="2" id="KW-1185">Reference proteome</keyword>
<evidence type="ECO:0000313" key="2">
    <source>
        <dbReference type="Proteomes" id="UP000615593"/>
    </source>
</evidence>
<dbReference type="GeneID" id="94370509"/>
<comment type="caution">
    <text evidence="1">The sequence shown here is derived from an EMBL/GenBank/DDBJ whole genome shotgun (WGS) entry which is preliminary data.</text>
</comment>
<accession>A0ABQ3C6I8</accession>
<dbReference type="RefSeq" id="WP_027885804.1">
    <property type="nucleotide sequence ID" value="NZ_BMWY01000021.1"/>
</dbReference>